<dbReference type="PIRSF" id="PIRSF001500">
    <property type="entry name" value="Chor_mut_pdt_Ppr"/>
    <property type="match status" value="1"/>
</dbReference>
<sequence>MKVGYLGPIGSFTYSATLAAFPDATLIPYASIPACLKAIEQQEVACSIIPIENTIEGTVNASIDYLYHQAQLPVQAELVLPIQQQLMVAKENQAIWQQSQKILSHPQALAQSQMFLAKNFPEAILEATPSTAYAAKYIAEHPELPFAAIAPKLSAEMYDLTIVEKNIQDLSVNQTRFWVLGSENLAISFPLSEKKITLAITMPSNVPGSLHKALSVFSWRGINLSKIESRPLKTKLGEYFFLMDLVNDQPEKLIEAALTELELIGAEIKILGDYPIYVLSTL</sequence>
<protein>
    <recommendedName>
        <fullName evidence="3 10">Prephenate dehydratase</fullName>
        <shortName evidence="10">PDT</shortName>
        <ecNumber evidence="2 10">4.2.1.51</ecNumber>
    </recommendedName>
</protein>
<evidence type="ECO:0000259" key="11">
    <source>
        <dbReference type="PROSITE" id="PS51171"/>
    </source>
</evidence>
<comment type="pathway">
    <text evidence="1 10">Amino-acid biosynthesis; L-phenylalanine biosynthesis; phenylpyruvate from prephenate: step 1/1.</text>
</comment>
<evidence type="ECO:0000256" key="5">
    <source>
        <dbReference type="ARBA" id="ARBA00023141"/>
    </source>
</evidence>
<dbReference type="AlphaFoldDB" id="A0A125W1K1"/>
<name>A0A125W1K1_ENTFL</name>
<evidence type="ECO:0000256" key="8">
    <source>
        <dbReference type="ARBA" id="ARBA00047848"/>
    </source>
</evidence>
<keyword evidence="6 10" id="KW-0584">Phenylalanine biosynthesis</keyword>
<evidence type="ECO:0000256" key="9">
    <source>
        <dbReference type="PIRSR" id="PIRSR001500-2"/>
    </source>
</evidence>
<evidence type="ECO:0000256" key="10">
    <source>
        <dbReference type="RuleBase" id="RU361254"/>
    </source>
</evidence>
<feature type="domain" description="ACT" evidence="12">
    <location>
        <begin position="198"/>
        <end position="275"/>
    </location>
</feature>
<proteinExistence type="predicted"/>
<dbReference type="PROSITE" id="PS51671">
    <property type="entry name" value="ACT"/>
    <property type="match status" value="1"/>
</dbReference>
<dbReference type="UniPathway" id="UPA00121">
    <property type="reaction ID" value="UER00345"/>
</dbReference>
<evidence type="ECO:0000256" key="6">
    <source>
        <dbReference type="ARBA" id="ARBA00023222"/>
    </source>
</evidence>
<reference evidence="13 14" key="1">
    <citation type="submission" date="2010-07" db="EMBL/GenBank/DDBJ databases">
        <authorList>
            <person name="Sid Ahmed O."/>
        </authorList>
    </citation>
    <scope>NUCLEOTIDE SEQUENCE [LARGE SCALE GENOMIC DNA]</scope>
    <source>
        <strain evidence="13 14">TX4248</strain>
    </source>
</reference>
<dbReference type="CDD" id="cd04905">
    <property type="entry name" value="ACT_CM-PDT"/>
    <property type="match status" value="1"/>
</dbReference>
<comment type="catalytic activity">
    <reaction evidence="8 10">
        <text>prephenate + H(+) = 3-phenylpyruvate + CO2 + H2O</text>
        <dbReference type="Rhea" id="RHEA:21648"/>
        <dbReference type="ChEBI" id="CHEBI:15377"/>
        <dbReference type="ChEBI" id="CHEBI:15378"/>
        <dbReference type="ChEBI" id="CHEBI:16526"/>
        <dbReference type="ChEBI" id="CHEBI:18005"/>
        <dbReference type="ChEBI" id="CHEBI:29934"/>
        <dbReference type="EC" id="4.2.1.51"/>
    </reaction>
</comment>
<dbReference type="PROSITE" id="PS00857">
    <property type="entry name" value="PREPHENATE_DEHYDR_1"/>
    <property type="match status" value="1"/>
</dbReference>
<dbReference type="InterPro" id="IPR008242">
    <property type="entry name" value="Chor_mutase/pphenate_deHydtase"/>
</dbReference>
<evidence type="ECO:0000313" key="13">
    <source>
        <dbReference type="EMBL" id="EFM81158.1"/>
    </source>
</evidence>
<dbReference type="Pfam" id="PF00800">
    <property type="entry name" value="PDT"/>
    <property type="match status" value="1"/>
</dbReference>
<keyword evidence="5 10" id="KW-0057">Aromatic amino acid biosynthesis</keyword>
<dbReference type="InterPro" id="IPR001086">
    <property type="entry name" value="Preph_deHydtase"/>
</dbReference>
<feature type="domain" description="Prephenate dehydratase" evidence="11">
    <location>
        <begin position="2"/>
        <end position="182"/>
    </location>
</feature>
<dbReference type="InterPro" id="IPR002912">
    <property type="entry name" value="ACT_dom"/>
</dbReference>
<dbReference type="HOGENOM" id="CLU_035008_0_2_9"/>
<evidence type="ECO:0000256" key="2">
    <source>
        <dbReference type="ARBA" id="ARBA00013147"/>
    </source>
</evidence>
<keyword evidence="7 10" id="KW-0456">Lyase</keyword>
<dbReference type="PROSITE" id="PS51171">
    <property type="entry name" value="PREPHENATE_DEHYDR_3"/>
    <property type="match status" value="1"/>
</dbReference>
<dbReference type="FunFam" id="3.40.190.10:FF:000064">
    <property type="entry name" value="Prephenate dehydratase"/>
    <property type="match status" value="1"/>
</dbReference>
<dbReference type="Pfam" id="PF01842">
    <property type="entry name" value="ACT"/>
    <property type="match status" value="1"/>
</dbReference>
<evidence type="ECO:0000256" key="3">
    <source>
        <dbReference type="ARBA" id="ARBA00021872"/>
    </source>
</evidence>
<dbReference type="GO" id="GO:0004664">
    <property type="term" value="F:prephenate dehydratase activity"/>
    <property type="evidence" value="ECO:0007669"/>
    <property type="project" value="UniProtKB-UniRule"/>
</dbReference>
<feature type="site" description="Essential for prephenate dehydratase activity" evidence="9">
    <location>
        <position position="175"/>
    </location>
</feature>
<evidence type="ECO:0000256" key="4">
    <source>
        <dbReference type="ARBA" id="ARBA00022605"/>
    </source>
</evidence>
<dbReference type="SUPFAM" id="SSF53850">
    <property type="entry name" value="Periplasmic binding protein-like II"/>
    <property type="match status" value="1"/>
</dbReference>
<dbReference type="PANTHER" id="PTHR21022">
    <property type="entry name" value="PREPHENATE DEHYDRATASE P PROTEIN"/>
    <property type="match status" value="1"/>
</dbReference>
<organism evidence="13 14">
    <name type="scientific">Enterococcus faecalis TX4248</name>
    <dbReference type="NCBI Taxonomy" id="749495"/>
    <lineage>
        <taxon>Bacteria</taxon>
        <taxon>Bacillati</taxon>
        <taxon>Bacillota</taxon>
        <taxon>Bacilli</taxon>
        <taxon>Lactobacillales</taxon>
        <taxon>Enterococcaceae</taxon>
        <taxon>Enterococcus</taxon>
    </lineage>
</organism>
<dbReference type="GO" id="GO:0005737">
    <property type="term" value="C:cytoplasm"/>
    <property type="evidence" value="ECO:0007669"/>
    <property type="project" value="TreeGrafter"/>
</dbReference>
<dbReference type="EC" id="4.2.1.51" evidence="2 10"/>
<dbReference type="EMBL" id="AEBR01000110">
    <property type="protein sequence ID" value="EFM81158.1"/>
    <property type="molecule type" value="Genomic_DNA"/>
</dbReference>
<dbReference type="Gene3D" id="3.30.70.260">
    <property type="match status" value="1"/>
</dbReference>
<dbReference type="CDD" id="cd13633">
    <property type="entry name" value="PBP2_Sa-PDT_like"/>
    <property type="match status" value="1"/>
</dbReference>
<dbReference type="InterPro" id="IPR018528">
    <property type="entry name" value="Preph_deHydtase_CS"/>
</dbReference>
<dbReference type="GO" id="GO:0009094">
    <property type="term" value="P:L-phenylalanine biosynthetic process"/>
    <property type="evidence" value="ECO:0007669"/>
    <property type="project" value="UniProtKB-UniPathway"/>
</dbReference>
<keyword evidence="4 10" id="KW-0028">Amino-acid biosynthesis</keyword>
<dbReference type="SUPFAM" id="SSF55021">
    <property type="entry name" value="ACT-like"/>
    <property type="match status" value="1"/>
</dbReference>
<dbReference type="RefSeq" id="WP_002365660.1">
    <property type="nucleotide sequence ID" value="NZ_GL454489.1"/>
</dbReference>
<dbReference type="InterPro" id="IPR045865">
    <property type="entry name" value="ACT-like_dom_sf"/>
</dbReference>
<dbReference type="GeneID" id="60893873"/>
<dbReference type="NCBIfam" id="NF008865">
    <property type="entry name" value="PRK11898.1"/>
    <property type="match status" value="1"/>
</dbReference>
<evidence type="ECO:0000259" key="12">
    <source>
        <dbReference type="PROSITE" id="PS51671"/>
    </source>
</evidence>
<dbReference type="PROSITE" id="PS00858">
    <property type="entry name" value="PREPHENATE_DEHYDR_2"/>
    <property type="match status" value="1"/>
</dbReference>
<evidence type="ECO:0000256" key="7">
    <source>
        <dbReference type="ARBA" id="ARBA00023239"/>
    </source>
</evidence>
<comment type="caution">
    <text evidence="13">The sequence shown here is derived from an EMBL/GenBank/DDBJ whole genome shotgun (WGS) entry which is preliminary data.</text>
</comment>
<gene>
    <name evidence="10" type="primary">pheA</name>
    <name evidence="13" type="ORF">HMPREF9498_03097</name>
</gene>
<evidence type="ECO:0000313" key="14">
    <source>
        <dbReference type="Proteomes" id="UP000004846"/>
    </source>
</evidence>
<dbReference type="PANTHER" id="PTHR21022:SF19">
    <property type="entry name" value="PREPHENATE DEHYDRATASE-RELATED"/>
    <property type="match status" value="1"/>
</dbReference>
<dbReference type="Proteomes" id="UP000004846">
    <property type="component" value="Unassembled WGS sequence"/>
</dbReference>
<evidence type="ECO:0000256" key="1">
    <source>
        <dbReference type="ARBA" id="ARBA00004741"/>
    </source>
</evidence>
<dbReference type="Gene3D" id="3.40.190.10">
    <property type="entry name" value="Periplasmic binding protein-like II"/>
    <property type="match status" value="2"/>
</dbReference>
<accession>A0A125W1K1</accession>